<keyword evidence="2" id="KW-0472">Membrane</keyword>
<keyword evidence="4" id="KW-1185">Reference proteome</keyword>
<feature type="transmembrane region" description="Helical" evidence="2">
    <location>
        <begin position="91"/>
        <end position="110"/>
    </location>
</feature>
<feature type="compositionally biased region" description="Basic and acidic residues" evidence="1">
    <location>
        <begin position="8"/>
        <end position="30"/>
    </location>
</feature>
<feature type="compositionally biased region" description="Polar residues" evidence="1">
    <location>
        <begin position="31"/>
        <end position="40"/>
    </location>
</feature>
<evidence type="ECO:0000256" key="1">
    <source>
        <dbReference type="SAM" id="MobiDB-lite"/>
    </source>
</evidence>
<keyword evidence="2" id="KW-1133">Transmembrane helix</keyword>
<feature type="transmembrane region" description="Helical" evidence="2">
    <location>
        <begin position="561"/>
        <end position="583"/>
    </location>
</feature>
<dbReference type="PANTHER" id="PTHR35394">
    <property type="entry name" value="DUF3176 DOMAIN-CONTAINING PROTEIN"/>
    <property type="match status" value="1"/>
</dbReference>
<dbReference type="InterPro" id="IPR021514">
    <property type="entry name" value="DUF3176"/>
</dbReference>
<reference evidence="3" key="2">
    <citation type="submission" date="2023-05" db="EMBL/GenBank/DDBJ databases">
        <authorList>
            <consortium name="Lawrence Berkeley National Laboratory"/>
            <person name="Steindorff A."/>
            <person name="Hensen N."/>
            <person name="Bonometti L."/>
            <person name="Westerberg I."/>
            <person name="Brannstrom I.O."/>
            <person name="Guillou S."/>
            <person name="Cros-Aarteil S."/>
            <person name="Calhoun S."/>
            <person name="Haridas S."/>
            <person name="Kuo A."/>
            <person name="Mondo S."/>
            <person name="Pangilinan J."/>
            <person name="Riley R."/>
            <person name="Labutti K."/>
            <person name="Andreopoulos B."/>
            <person name="Lipzen A."/>
            <person name="Chen C."/>
            <person name="Yanf M."/>
            <person name="Daum C."/>
            <person name="Ng V."/>
            <person name="Clum A."/>
            <person name="Ohm R."/>
            <person name="Martin F."/>
            <person name="Silar P."/>
            <person name="Natvig D."/>
            <person name="Lalanne C."/>
            <person name="Gautier V."/>
            <person name="Ament-Velasquez S.L."/>
            <person name="Kruys A."/>
            <person name="Hutchinson M.I."/>
            <person name="Powell A.J."/>
            <person name="Barry K."/>
            <person name="Miller A.N."/>
            <person name="Grigoriev I.V."/>
            <person name="Debuchy R."/>
            <person name="Gladieux P."/>
            <person name="Thoren M.H."/>
            <person name="Johannesson H."/>
        </authorList>
    </citation>
    <scope>NUCLEOTIDE SEQUENCE</scope>
    <source>
        <strain evidence="3">CBS 123565</strain>
    </source>
</reference>
<dbReference type="Pfam" id="PF11374">
    <property type="entry name" value="DUF3176"/>
    <property type="match status" value="1"/>
</dbReference>
<evidence type="ECO:0000313" key="3">
    <source>
        <dbReference type="EMBL" id="KAK4135864.1"/>
    </source>
</evidence>
<reference evidence="3" key="1">
    <citation type="journal article" date="2023" name="Mol. Phylogenet. Evol.">
        <title>Genome-scale phylogeny and comparative genomics of the fungal order Sordariales.</title>
        <authorList>
            <person name="Hensen N."/>
            <person name="Bonometti L."/>
            <person name="Westerberg I."/>
            <person name="Brannstrom I.O."/>
            <person name="Guillou S."/>
            <person name="Cros-Aarteil S."/>
            <person name="Calhoun S."/>
            <person name="Haridas S."/>
            <person name="Kuo A."/>
            <person name="Mondo S."/>
            <person name="Pangilinan J."/>
            <person name="Riley R."/>
            <person name="LaButti K."/>
            <person name="Andreopoulos B."/>
            <person name="Lipzen A."/>
            <person name="Chen C."/>
            <person name="Yan M."/>
            <person name="Daum C."/>
            <person name="Ng V."/>
            <person name="Clum A."/>
            <person name="Steindorff A."/>
            <person name="Ohm R.A."/>
            <person name="Martin F."/>
            <person name="Silar P."/>
            <person name="Natvig D.O."/>
            <person name="Lalanne C."/>
            <person name="Gautier V."/>
            <person name="Ament-Velasquez S.L."/>
            <person name="Kruys A."/>
            <person name="Hutchinson M.I."/>
            <person name="Powell A.J."/>
            <person name="Barry K."/>
            <person name="Miller A.N."/>
            <person name="Grigoriev I.V."/>
            <person name="Debuchy R."/>
            <person name="Gladieux P."/>
            <person name="Hiltunen Thoren M."/>
            <person name="Johannesson H."/>
        </authorList>
    </citation>
    <scope>NUCLEOTIDE SEQUENCE</scope>
    <source>
        <strain evidence="3">CBS 123565</strain>
    </source>
</reference>
<comment type="caution">
    <text evidence="3">The sequence shown here is derived from an EMBL/GenBank/DDBJ whole genome shotgun (WGS) entry which is preliminary data.</text>
</comment>
<proteinExistence type="predicted"/>
<accession>A0AAN6ZFR7</accession>
<evidence type="ECO:0000313" key="4">
    <source>
        <dbReference type="Proteomes" id="UP001304895"/>
    </source>
</evidence>
<gene>
    <name evidence="3" type="ORF">BT67DRAFT_262959</name>
</gene>
<dbReference type="AlphaFoldDB" id="A0AAN6ZFR7"/>
<sequence length="669" mass="73722">MTSSMDDNIDHPRFPSDQKSYEELDDKEQGVDQSVDQTSTYREAKSPWSKLNQTWFWELGGFLLSLGCIVATMTLLRVYDHQRVPEWPVTLNVALSLLGNIAFTGTLFGVHMTLAQAKWIWFVEKPRPLAELAAFQKARGGPIGAIRLIFTAGAQIFVFTGSLAIVLGMLWGPFTQNLIRYELGVITAPNGTALASRSVEYSSRGALIESGKHYPDPFLELNIMNALVTAPANDGNTPMFLCSTGNCTWAPFATLGFCSQCTDMTPQIDLRCERDDKPPLNGYYTDSPNPQKCTATLPGDTVSLTRIGTDMWNENLMNVTRIRQKDGSRLTDGPGLQFHSLRMLPPYSLMSSAPRPVVTLANFSATDCWLKLCVQSVNASVRAGVYRETVLDTFTEAPAGYKTWITYRLQPPWGVERGIDPAARLSFGFTEQVQLDWSPSASLPDFMPFNTIAGYAQTLTRHTGVAYCNIVGAATTGQCIEGAMPRYIFNARYNAKDCGSPNADTFACAMRDIAAAVTKTFRNSGIIANGTNISDAFLVSGNSTLASGRAETTATFVRVQWPWILLPCTVWGLGVITWIVVAFRTRRLRLPNWRDDPLPLLFLYREADGRPSEKGAGPPGSLVPDEVLSTDDYSIWAHERVAGRIHVQLGKVPTHSGGVMRFDRTEKGV</sequence>
<dbReference type="PANTHER" id="PTHR35394:SF5">
    <property type="entry name" value="DUF3176 DOMAIN-CONTAINING PROTEIN"/>
    <property type="match status" value="1"/>
</dbReference>
<name>A0AAN6ZFR7_9PEZI</name>
<feature type="transmembrane region" description="Helical" evidence="2">
    <location>
        <begin position="145"/>
        <end position="171"/>
    </location>
</feature>
<keyword evidence="2" id="KW-0812">Transmembrane</keyword>
<evidence type="ECO:0000256" key="2">
    <source>
        <dbReference type="SAM" id="Phobius"/>
    </source>
</evidence>
<dbReference type="EMBL" id="MU853405">
    <property type="protein sequence ID" value="KAK4135864.1"/>
    <property type="molecule type" value="Genomic_DNA"/>
</dbReference>
<organism evidence="3 4">
    <name type="scientific">Trichocladium antarcticum</name>
    <dbReference type="NCBI Taxonomy" id="1450529"/>
    <lineage>
        <taxon>Eukaryota</taxon>
        <taxon>Fungi</taxon>
        <taxon>Dikarya</taxon>
        <taxon>Ascomycota</taxon>
        <taxon>Pezizomycotina</taxon>
        <taxon>Sordariomycetes</taxon>
        <taxon>Sordariomycetidae</taxon>
        <taxon>Sordariales</taxon>
        <taxon>Chaetomiaceae</taxon>
        <taxon>Trichocladium</taxon>
    </lineage>
</organism>
<feature type="transmembrane region" description="Helical" evidence="2">
    <location>
        <begin position="55"/>
        <end position="79"/>
    </location>
</feature>
<feature type="region of interest" description="Disordered" evidence="1">
    <location>
        <begin position="1"/>
        <end position="40"/>
    </location>
</feature>
<dbReference type="Proteomes" id="UP001304895">
    <property type="component" value="Unassembled WGS sequence"/>
</dbReference>
<protein>
    <submittedName>
        <fullName evidence="3">Uncharacterized protein</fullName>
    </submittedName>
</protein>